<sequence length="116" mass="13115">MILGSLEEMQAEKKHQRGLRKQQATVKEYKQKRSYLVEAELSYHDQDYLGCFWGRQTASAAKQFGNQLRSHILSSVHCSGYWDTRLVISVVVAGDKGCSRPSAIENILRNSLSSPL</sequence>
<evidence type="ECO:0000313" key="2">
    <source>
        <dbReference type="Proteomes" id="UP000887159"/>
    </source>
</evidence>
<dbReference type="Proteomes" id="UP000887159">
    <property type="component" value="Unassembled WGS sequence"/>
</dbReference>
<proteinExistence type="predicted"/>
<dbReference type="EMBL" id="BMAU01021136">
    <property type="protein sequence ID" value="GFX91779.1"/>
    <property type="molecule type" value="Genomic_DNA"/>
</dbReference>
<evidence type="ECO:0000313" key="1">
    <source>
        <dbReference type="EMBL" id="GFX91779.1"/>
    </source>
</evidence>
<comment type="caution">
    <text evidence="1">The sequence shown here is derived from an EMBL/GenBank/DDBJ whole genome shotgun (WGS) entry which is preliminary data.</text>
</comment>
<gene>
    <name evidence="1" type="ORF">TNCV_3529781</name>
</gene>
<name>A0A8X6RGF9_TRICX</name>
<organism evidence="1 2">
    <name type="scientific">Trichonephila clavipes</name>
    <name type="common">Golden silk orbweaver</name>
    <name type="synonym">Nephila clavipes</name>
    <dbReference type="NCBI Taxonomy" id="2585209"/>
    <lineage>
        <taxon>Eukaryota</taxon>
        <taxon>Metazoa</taxon>
        <taxon>Ecdysozoa</taxon>
        <taxon>Arthropoda</taxon>
        <taxon>Chelicerata</taxon>
        <taxon>Arachnida</taxon>
        <taxon>Araneae</taxon>
        <taxon>Araneomorphae</taxon>
        <taxon>Entelegynae</taxon>
        <taxon>Araneoidea</taxon>
        <taxon>Nephilidae</taxon>
        <taxon>Trichonephila</taxon>
    </lineage>
</organism>
<dbReference type="AlphaFoldDB" id="A0A8X6RGF9"/>
<keyword evidence="2" id="KW-1185">Reference proteome</keyword>
<accession>A0A8X6RGF9</accession>
<reference evidence="1" key="1">
    <citation type="submission" date="2020-08" db="EMBL/GenBank/DDBJ databases">
        <title>Multicomponent nature underlies the extraordinary mechanical properties of spider dragline silk.</title>
        <authorList>
            <person name="Kono N."/>
            <person name="Nakamura H."/>
            <person name="Mori M."/>
            <person name="Yoshida Y."/>
            <person name="Ohtoshi R."/>
            <person name="Malay A.D."/>
            <person name="Moran D.A.P."/>
            <person name="Tomita M."/>
            <person name="Numata K."/>
            <person name="Arakawa K."/>
        </authorList>
    </citation>
    <scope>NUCLEOTIDE SEQUENCE</scope>
</reference>
<protein>
    <submittedName>
        <fullName evidence="1">Uncharacterized protein</fullName>
    </submittedName>
</protein>